<dbReference type="PANTHER" id="PTHR23131">
    <property type="entry name" value="ENDORIBONUCLEASE LACTB2"/>
    <property type="match status" value="1"/>
</dbReference>
<dbReference type="InterPro" id="IPR036388">
    <property type="entry name" value="WH-like_DNA-bd_sf"/>
</dbReference>
<keyword evidence="2" id="KW-0378">Hydrolase</keyword>
<dbReference type="InterPro" id="IPR036866">
    <property type="entry name" value="RibonucZ/Hydroxyglut_hydro"/>
</dbReference>
<name>C0QIS1_DESAH</name>
<protein>
    <submittedName>
        <fullName evidence="2">Zn-dependent hydrolase</fullName>
    </submittedName>
</protein>
<dbReference type="Gene3D" id="1.10.10.10">
    <property type="entry name" value="Winged helix-like DNA-binding domain superfamily/Winged helix DNA-binding domain"/>
    <property type="match status" value="1"/>
</dbReference>
<dbReference type="InterPro" id="IPR050662">
    <property type="entry name" value="Sec-metab_biosynth-thioest"/>
</dbReference>
<dbReference type="OrthoDB" id="9802248at2"/>
<evidence type="ECO:0000313" key="2">
    <source>
        <dbReference type="EMBL" id="ACN13711.1"/>
    </source>
</evidence>
<dbReference type="eggNOG" id="COG0491">
    <property type="taxonomic scope" value="Bacteria"/>
</dbReference>
<dbReference type="STRING" id="177437.HRM2_05970"/>
<dbReference type="InterPro" id="IPR001279">
    <property type="entry name" value="Metallo-B-lactamas"/>
</dbReference>
<feature type="domain" description="Metallo-beta-lactamase" evidence="1">
    <location>
        <begin position="23"/>
        <end position="228"/>
    </location>
</feature>
<dbReference type="PANTHER" id="PTHR23131:SF4">
    <property type="entry name" value="METALLO-BETA-LACTAMASE SUPERFAMILY POTEIN"/>
    <property type="match status" value="1"/>
</dbReference>
<dbReference type="RefSeq" id="WP_012662960.1">
    <property type="nucleotide sequence ID" value="NC_012108.1"/>
</dbReference>
<gene>
    <name evidence="2" type="ordered locus">HRM2_05970</name>
</gene>
<dbReference type="SUPFAM" id="SSF56281">
    <property type="entry name" value="Metallo-hydrolase/oxidoreductase"/>
    <property type="match status" value="1"/>
</dbReference>
<evidence type="ECO:0000313" key="3">
    <source>
        <dbReference type="Proteomes" id="UP000000442"/>
    </source>
</evidence>
<dbReference type="AlphaFoldDB" id="C0QIS1"/>
<dbReference type="GO" id="GO:0016787">
    <property type="term" value="F:hydrolase activity"/>
    <property type="evidence" value="ECO:0007669"/>
    <property type="project" value="UniProtKB-KW"/>
</dbReference>
<dbReference type="Proteomes" id="UP000000442">
    <property type="component" value="Chromosome"/>
</dbReference>
<dbReference type="Pfam" id="PF00753">
    <property type="entry name" value="Lactamase_B"/>
    <property type="match status" value="1"/>
</dbReference>
<dbReference type="KEGG" id="dat:HRM2_05970"/>
<dbReference type="SMART" id="SM00849">
    <property type="entry name" value="Lactamase_B"/>
    <property type="match status" value="1"/>
</dbReference>
<organism evidence="2 3">
    <name type="scientific">Desulforapulum autotrophicum (strain ATCC 43914 / DSM 3382 / VKM B-1955 / HRM2)</name>
    <name type="common">Desulfobacterium autotrophicum</name>
    <dbReference type="NCBI Taxonomy" id="177437"/>
    <lineage>
        <taxon>Bacteria</taxon>
        <taxon>Pseudomonadati</taxon>
        <taxon>Thermodesulfobacteriota</taxon>
        <taxon>Desulfobacteria</taxon>
        <taxon>Desulfobacterales</taxon>
        <taxon>Desulfobacteraceae</taxon>
        <taxon>Desulforapulum</taxon>
    </lineage>
</organism>
<dbReference type="EMBL" id="CP001087">
    <property type="protein sequence ID" value="ACN13711.1"/>
    <property type="molecule type" value="Genomic_DNA"/>
</dbReference>
<proteinExistence type="predicted"/>
<accession>C0QIS1</accession>
<dbReference type="Gene3D" id="3.60.15.10">
    <property type="entry name" value="Ribonuclease Z/Hydroxyacylglutathione hydrolase-like"/>
    <property type="match status" value="1"/>
</dbReference>
<reference evidence="2 3" key="1">
    <citation type="journal article" date="2009" name="Environ. Microbiol.">
        <title>Genome sequence of Desulfobacterium autotrophicum HRM2, a marine sulfate reducer oxidizing organic carbon completely to carbon dioxide.</title>
        <authorList>
            <person name="Strittmatter A.W."/>
            <person name="Liesegang H."/>
            <person name="Rabus R."/>
            <person name="Decker I."/>
            <person name="Amann J."/>
            <person name="Andres S."/>
            <person name="Henne A."/>
            <person name="Fricke W.F."/>
            <person name="Martinez-Arias R."/>
            <person name="Bartels D."/>
            <person name="Goesmann A."/>
            <person name="Krause L."/>
            <person name="Puehler A."/>
            <person name="Klenk H.P."/>
            <person name="Richter M."/>
            <person name="Schuler M."/>
            <person name="Gloeckner F.O."/>
            <person name="Meyerdierks A."/>
            <person name="Gottschalk G."/>
            <person name="Amann R."/>
        </authorList>
    </citation>
    <scope>NUCLEOTIDE SEQUENCE [LARGE SCALE GENOMIC DNA]</scope>
    <source>
        <strain evidence="3">ATCC 43914 / DSM 3382 / HRM2</strain>
    </source>
</reference>
<keyword evidence="3" id="KW-1185">Reference proteome</keyword>
<sequence length="322" mass="36945">MIKKLANNIFCIKIPLPETPLKSLNSVVFKGKDRNLVIDTGLNHDSCFAAMTSGLTELGIDLNRTDFFITHFHADHFGLLHRLITPDSRIYFNRPEAELMESWEGWEPMLEAAKVNGFPAEQLRAALENHPGFKHGSMWKPAMQVIHDDYEIRVGDYTLRAIETPGHTLGHICLYEPENKIFIAGDHVLGDITPNIQCWEEDENLLKDYLCSLDKVYNLPVDLVVPGHRTLFTDLKKRIDELKIHHQRRLEEVETILSKGSFDAYGTASQMTWEIRAASWEDFPIAQKWFATGEAISHLHLLEQENRIQKHFSADRIVYSQG</sequence>
<dbReference type="HOGENOM" id="CLU_048478_0_2_7"/>
<evidence type="ECO:0000259" key="1">
    <source>
        <dbReference type="SMART" id="SM00849"/>
    </source>
</evidence>